<name>A0A1I7YKL0_9BILA</name>
<reference evidence="2" key="1">
    <citation type="submission" date="2016-11" db="UniProtKB">
        <authorList>
            <consortium name="WormBaseParasite"/>
        </authorList>
    </citation>
    <scope>IDENTIFICATION</scope>
</reference>
<dbReference type="WBParaSite" id="L893_g17310.t1">
    <property type="protein sequence ID" value="L893_g17310.t1"/>
    <property type="gene ID" value="L893_g17310"/>
</dbReference>
<sequence length="71" mass="8119">MCTTSSSKEQTYSTEEKRLQRNGLNCHTKKEKACVAGLYEHQSLPEGYIKLSLPYALHSRHIRGPHEADFI</sequence>
<dbReference type="Proteomes" id="UP000095287">
    <property type="component" value="Unplaced"/>
</dbReference>
<evidence type="ECO:0000313" key="1">
    <source>
        <dbReference type="Proteomes" id="UP000095287"/>
    </source>
</evidence>
<protein>
    <submittedName>
        <fullName evidence="2">Ovule protein</fullName>
    </submittedName>
</protein>
<dbReference type="AlphaFoldDB" id="A0A1I7YKL0"/>
<proteinExistence type="predicted"/>
<evidence type="ECO:0000313" key="2">
    <source>
        <dbReference type="WBParaSite" id="L893_g17310.t1"/>
    </source>
</evidence>
<organism evidence="1 2">
    <name type="scientific">Steinernema glaseri</name>
    <dbReference type="NCBI Taxonomy" id="37863"/>
    <lineage>
        <taxon>Eukaryota</taxon>
        <taxon>Metazoa</taxon>
        <taxon>Ecdysozoa</taxon>
        <taxon>Nematoda</taxon>
        <taxon>Chromadorea</taxon>
        <taxon>Rhabditida</taxon>
        <taxon>Tylenchina</taxon>
        <taxon>Panagrolaimomorpha</taxon>
        <taxon>Strongyloidoidea</taxon>
        <taxon>Steinernematidae</taxon>
        <taxon>Steinernema</taxon>
    </lineage>
</organism>
<accession>A0A1I7YKL0</accession>
<keyword evidence="1" id="KW-1185">Reference proteome</keyword>